<dbReference type="PANTHER" id="PTHR23026:SF123">
    <property type="entry name" value="NAD(P)H NITROREDUCTASE RV3131-RELATED"/>
    <property type="match status" value="1"/>
</dbReference>
<dbReference type="SUPFAM" id="SSF55469">
    <property type="entry name" value="FMN-dependent nitroreductase-like"/>
    <property type="match status" value="2"/>
</dbReference>
<dbReference type="InterPro" id="IPR050627">
    <property type="entry name" value="Nitroreductase/BluB"/>
</dbReference>
<feature type="region of interest" description="Disordered" evidence="1">
    <location>
        <begin position="182"/>
        <end position="210"/>
    </location>
</feature>
<evidence type="ECO:0000256" key="1">
    <source>
        <dbReference type="SAM" id="MobiDB-lite"/>
    </source>
</evidence>
<dbReference type="Gene3D" id="3.40.109.10">
    <property type="entry name" value="NADH Oxidase"/>
    <property type="match status" value="2"/>
</dbReference>
<sequence>MSAPPLDDTLVRALVADAVTAPSQHNAQPWRFRYTRADRTLTLAADPERALPHTDPSGRALHLGCGAALLNLRVAAAHAGLPAAPVLLPAPERPDVLASVRLGAPAGPGDADPVDPDLAGLHPAVRARHTSRLPYTDREIPPAVRAALLAAAAAEGACLSFLTGPHRETVLDLIEQAEGYNRMDEARDAEQRRWTRADTGGPPADDGVPEYAFGPRSPNAAAPVRDFAGRRAQPDRAYATFESRPQLATLSTADDAPADWLRAGQALQRVLLRATRRGLVSSFATQPVEWPELRWLLRDPVSGTGHVQMILRLGYGPEGPASPRRPVEQVLTIVP</sequence>
<reference evidence="2 3" key="1">
    <citation type="submission" date="2024-06" db="EMBL/GenBank/DDBJ databases">
        <title>The Natural Products Discovery Center: Release of the First 8490 Sequenced Strains for Exploring Actinobacteria Biosynthetic Diversity.</title>
        <authorList>
            <person name="Kalkreuter E."/>
            <person name="Kautsar S.A."/>
            <person name="Yang D."/>
            <person name="Bader C.D."/>
            <person name="Teijaro C.N."/>
            <person name="Fluegel L."/>
            <person name="Davis C.M."/>
            <person name="Simpson J.R."/>
            <person name="Lauterbach L."/>
            <person name="Steele A.D."/>
            <person name="Gui C."/>
            <person name="Meng S."/>
            <person name="Li G."/>
            <person name="Viehrig K."/>
            <person name="Ye F."/>
            <person name="Su P."/>
            <person name="Kiefer A.F."/>
            <person name="Nichols A."/>
            <person name="Cepeda A.J."/>
            <person name="Yan W."/>
            <person name="Fan B."/>
            <person name="Jiang Y."/>
            <person name="Adhikari A."/>
            <person name="Zheng C.-J."/>
            <person name="Schuster L."/>
            <person name="Cowan T.M."/>
            <person name="Smanski M.J."/>
            <person name="Chevrette M.G."/>
            <person name="De Carvalho L.P.S."/>
            <person name="Shen B."/>
        </authorList>
    </citation>
    <scope>NUCLEOTIDE SEQUENCE [LARGE SCALE GENOMIC DNA]</scope>
    <source>
        <strain evidence="2 3">NPDC033039</strain>
    </source>
</reference>
<dbReference type="NCBIfam" id="NF047509">
    <property type="entry name" value="Rv3131_FMN_oxido"/>
    <property type="match status" value="1"/>
</dbReference>
<evidence type="ECO:0000313" key="3">
    <source>
        <dbReference type="Proteomes" id="UP001550853"/>
    </source>
</evidence>
<name>A0ABV2YW03_9ACTN</name>
<comment type="caution">
    <text evidence="2">The sequence shown here is derived from an EMBL/GenBank/DDBJ whole genome shotgun (WGS) entry which is preliminary data.</text>
</comment>
<keyword evidence="3" id="KW-1185">Reference proteome</keyword>
<protein>
    <submittedName>
        <fullName evidence="2">Nitroreductase family protein</fullName>
    </submittedName>
</protein>
<dbReference type="InterPro" id="IPR000415">
    <property type="entry name" value="Nitroreductase-like"/>
</dbReference>
<dbReference type="EMBL" id="JBEZVI010000004">
    <property type="protein sequence ID" value="MEU3709923.1"/>
    <property type="molecule type" value="Genomic_DNA"/>
</dbReference>
<dbReference type="RefSeq" id="WP_037677049.1">
    <property type="nucleotide sequence ID" value="NZ_JBEZVI010000004.1"/>
</dbReference>
<organism evidence="2 3">
    <name type="scientific">Streptomyces catenulae</name>
    <dbReference type="NCBI Taxonomy" id="66875"/>
    <lineage>
        <taxon>Bacteria</taxon>
        <taxon>Bacillati</taxon>
        <taxon>Actinomycetota</taxon>
        <taxon>Actinomycetes</taxon>
        <taxon>Kitasatosporales</taxon>
        <taxon>Streptomycetaceae</taxon>
        <taxon>Streptomyces</taxon>
    </lineage>
</organism>
<feature type="compositionally biased region" description="Basic and acidic residues" evidence="1">
    <location>
        <begin position="182"/>
        <end position="196"/>
    </location>
</feature>
<gene>
    <name evidence="2" type="ORF">AB0E61_07455</name>
</gene>
<evidence type="ECO:0000313" key="2">
    <source>
        <dbReference type="EMBL" id="MEU3709923.1"/>
    </source>
</evidence>
<proteinExistence type="predicted"/>
<accession>A0ABV2YW03</accession>
<dbReference type="PANTHER" id="PTHR23026">
    <property type="entry name" value="NADPH NITROREDUCTASE"/>
    <property type="match status" value="1"/>
</dbReference>
<dbReference type="Proteomes" id="UP001550853">
    <property type="component" value="Unassembled WGS sequence"/>
</dbReference>